<dbReference type="AlphaFoldDB" id="A0A3Q0IR99"/>
<reference evidence="9" key="1">
    <citation type="submission" date="2025-08" db="UniProtKB">
        <authorList>
            <consortium name="RefSeq"/>
        </authorList>
    </citation>
    <scope>IDENTIFICATION</scope>
</reference>
<evidence type="ECO:0000256" key="2">
    <source>
        <dbReference type="ARBA" id="ARBA00023157"/>
    </source>
</evidence>
<dbReference type="InterPro" id="IPR018114">
    <property type="entry name" value="TRYPSIN_HIS"/>
</dbReference>
<keyword evidence="3" id="KW-0325">Glycoprotein</keyword>
<dbReference type="InterPro" id="IPR001314">
    <property type="entry name" value="Peptidase_S1A"/>
</dbReference>
<keyword evidence="6" id="KW-0472">Membrane</keyword>
<evidence type="ECO:0000313" key="8">
    <source>
        <dbReference type="Proteomes" id="UP000079169"/>
    </source>
</evidence>
<dbReference type="PANTHER" id="PTHR24258">
    <property type="entry name" value="SERINE PROTEASE-RELATED"/>
    <property type="match status" value="1"/>
</dbReference>
<feature type="transmembrane region" description="Helical" evidence="6">
    <location>
        <begin position="36"/>
        <end position="59"/>
    </location>
</feature>
<dbReference type="GO" id="GO:0006508">
    <property type="term" value="P:proteolysis"/>
    <property type="evidence" value="ECO:0007669"/>
    <property type="project" value="InterPro"/>
</dbReference>
<name>A0A3Q0IR99_DIACI</name>
<dbReference type="PRINTS" id="PR00722">
    <property type="entry name" value="CHYMOTRYPSIN"/>
</dbReference>
<dbReference type="PROSITE" id="PS50240">
    <property type="entry name" value="TRYPSIN_DOM"/>
    <property type="match status" value="1"/>
</dbReference>
<evidence type="ECO:0000313" key="9">
    <source>
        <dbReference type="RefSeq" id="XP_026678787.1"/>
    </source>
</evidence>
<dbReference type="GO" id="GO:0004252">
    <property type="term" value="F:serine-type endopeptidase activity"/>
    <property type="evidence" value="ECO:0007669"/>
    <property type="project" value="InterPro"/>
</dbReference>
<dbReference type="GeneID" id="103508355"/>
<gene>
    <name evidence="9" type="primary">LOC103508355</name>
</gene>
<dbReference type="CDD" id="cd00190">
    <property type="entry name" value="Tryp_SPc"/>
    <property type="match status" value="1"/>
</dbReference>
<organism evidence="8 9">
    <name type="scientific">Diaphorina citri</name>
    <name type="common">Asian citrus psyllid</name>
    <dbReference type="NCBI Taxonomy" id="121845"/>
    <lineage>
        <taxon>Eukaryota</taxon>
        <taxon>Metazoa</taxon>
        <taxon>Ecdysozoa</taxon>
        <taxon>Arthropoda</taxon>
        <taxon>Hexapoda</taxon>
        <taxon>Insecta</taxon>
        <taxon>Pterygota</taxon>
        <taxon>Neoptera</taxon>
        <taxon>Paraneoptera</taxon>
        <taxon>Hemiptera</taxon>
        <taxon>Sternorrhyncha</taxon>
        <taxon>Psylloidea</taxon>
        <taxon>Psyllidae</taxon>
        <taxon>Diaphorininae</taxon>
        <taxon>Diaphorina</taxon>
    </lineage>
</organism>
<dbReference type="STRING" id="121845.A0A3Q0IR99"/>
<dbReference type="RefSeq" id="XP_026678787.1">
    <property type="nucleotide sequence ID" value="XM_026822986.1"/>
</dbReference>
<dbReference type="InterPro" id="IPR001254">
    <property type="entry name" value="Trypsin_dom"/>
</dbReference>
<dbReference type="InterPro" id="IPR009003">
    <property type="entry name" value="Peptidase_S1_PA"/>
</dbReference>
<sequence length="414" mass="46555">MEQINTMYKFELDDGGEPSNIDYRKLRSLNYSKTKIYCLLLMCFLIICFLVSVLVSFVYDDISPNTDTSPENNSYMLPQDVSNNPNPYYETADGNGTAISTERPQKNMFRKLHMKIFKKPNVSGNSDPEHTSTRTRGTSPVIPDQGETSPVPDVVSTTKTPAQISSPELPSSPVSMKPSALPTKPSQATVPTLTPEINADYQCGRRRIIENPYNTTKSPDEGINTYFGEFPWMLVLLYFNKSNDNALKCGASLIAPDVALTAAHCVNLQYGLLYSVRAGDWYLDGNLKKEYLPPQERDVAAIKIHPDFSTKTLENNIALLKLSSNIDYDDHIRPICLPDWNVEYDSDNCIVTGWGRDSADDKSYNQYLRQVGLNLLPRDECQNILRQSSLGQYYEIIHGYICAWNGSSEINSCK</sequence>
<keyword evidence="8" id="KW-1185">Reference proteome</keyword>
<keyword evidence="1" id="KW-0732">Signal</keyword>
<dbReference type="Gene3D" id="2.40.10.10">
    <property type="entry name" value="Trypsin-like serine proteases"/>
    <property type="match status" value="2"/>
</dbReference>
<keyword evidence="6" id="KW-1133">Transmembrane helix</keyword>
<keyword evidence="6" id="KW-0812">Transmembrane</keyword>
<protein>
    <submittedName>
        <fullName evidence="9">Phenoloxidase-activating factor 2-like</fullName>
    </submittedName>
</protein>
<dbReference type="SUPFAM" id="SSF50494">
    <property type="entry name" value="Trypsin-like serine proteases"/>
    <property type="match status" value="1"/>
</dbReference>
<feature type="non-terminal residue" evidence="9">
    <location>
        <position position="414"/>
    </location>
</feature>
<feature type="domain" description="Peptidase S1" evidence="7">
    <location>
        <begin position="208"/>
        <end position="414"/>
    </location>
</feature>
<dbReference type="KEGG" id="dci:103508355"/>
<dbReference type="SMART" id="SM00020">
    <property type="entry name" value="Tryp_SPc"/>
    <property type="match status" value="1"/>
</dbReference>
<accession>A0A3Q0IR99</accession>
<dbReference type="InterPro" id="IPR043504">
    <property type="entry name" value="Peptidase_S1_PA_chymotrypsin"/>
</dbReference>
<dbReference type="PANTHER" id="PTHR24258:SF116">
    <property type="entry name" value="FI16631P1-RELATED"/>
    <property type="match status" value="1"/>
</dbReference>
<feature type="region of interest" description="Disordered" evidence="5">
    <location>
        <begin position="119"/>
        <end position="191"/>
    </location>
</feature>
<dbReference type="FunFam" id="2.40.10.10:FF:000028">
    <property type="entry name" value="Serine protease easter"/>
    <property type="match status" value="1"/>
</dbReference>
<evidence type="ECO:0000256" key="6">
    <source>
        <dbReference type="SAM" id="Phobius"/>
    </source>
</evidence>
<dbReference type="Proteomes" id="UP000079169">
    <property type="component" value="Unplaced"/>
</dbReference>
<proteinExistence type="inferred from homology"/>
<evidence type="ECO:0000256" key="1">
    <source>
        <dbReference type="ARBA" id="ARBA00022729"/>
    </source>
</evidence>
<evidence type="ECO:0000256" key="3">
    <source>
        <dbReference type="ARBA" id="ARBA00023180"/>
    </source>
</evidence>
<evidence type="ECO:0000259" key="7">
    <source>
        <dbReference type="PROSITE" id="PS50240"/>
    </source>
</evidence>
<keyword evidence="2" id="KW-1015">Disulfide bond</keyword>
<feature type="compositionally biased region" description="Polar residues" evidence="5">
    <location>
        <begin position="155"/>
        <end position="174"/>
    </location>
</feature>
<comment type="similarity">
    <text evidence="4">Belongs to the peptidase S1 family. CLIP subfamily.</text>
</comment>
<dbReference type="PROSITE" id="PS00134">
    <property type="entry name" value="TRYPSIN_HIS"/>
    <property type="match status" value="1"/>
</dbReference>
<evidence type="ECO:0000256" key="5">
    <source>
        <dbReference type="SAM" id="MobiDB-lite"/>
    </source>
</evidence>
<dbReference type="PaxDb" id="121845-A0A3Q0IR99"/>
<evidence type="ECO:0000256" key="4">
    <source>
        <dbReference type="ARBA" id="ARBA00024195"/>
    </source>
</evidence>
<dbReference type="Pfam" id="PF00089">
    <property type="entry name" value="Trypsin"/>
    <property type="match status" value="1"/>
</dbReference>